<comment type="caution">
    <text evidence="2">The sequence shown here is derived from an EMBL/GenBank/DDBJ whole genome shotgun (WGS) entry which is preliminary data.</text>
</comment>
<organism evidence="2 3">
    <name type="scientific">Bittarella massiliensis</name>
    <name type="common">ex Durand et al. 2017</name>
    <dbReference type="NCBI Taxonomy" id="1720313"/>
    <lineage>
        <taxon>Bacteria</taxon>
        <taxon>Bacillati</taxon>
        <taxon>Bacillota</taxon>
        <taxon>Clostridia</taxon>
        <taxon>Eubacteriales</taxon>
        <taxon>Oscillospiraceae</taxon>
        <taxon>Bittarella (ex Durand et al. 2017)</taxon>
    </lineage>
</organism>
<name>A0ABW9WV43_9FIRM</name>
<reference evidence="2 3" key="1">
    <citation type="journal article" date="2019" name="Nat. Med.">
        <title>A library of human gut bacterial isolates paired with longitudinal multiomics data enables mechanistic microbiome research.</title>
        <authorList>
            <person name="Poyet M."/>
            <person name="Groussin M."/>
            <person name="Gibbons S.M."/>
            <person name="Avila-Pacheco J."/>
            <person name="Jiang X."/>
            <person name="Kearney S.M."/>
            <person name="Perrotta A.R."/>
            <person name="Berdy B."/>
            <person name="Zhao S."/>
            <person name="Lieberman T.D."/>
            <person name="Swanson P.K."/>
            <person name="Smith M."/>
            <person name="Roesemann S."/>
            <person name="Alexander J.E."/>
            <person name="Rich S.A."/>
            <person name="Livny J."/>
            <person name="Vlamakis H."/>
            <person name="Clish C."/>
            <person name="Bullock K."/>
            <person name="Deik A."/>
            <person name="Scott J."/>
            <person name="Pierce K.A."/>
            <person name="Xavier R.J."/>
            <person name="Alm E.J."/>
        </authorList>
    </citation>
    <scope>NUCLEOTIDE SEQUENCE [LARGE SCALE GENOMIC DNA]</scope>
    <source>
        <strain evidence="2 3">BIOML-A2</strain>
    </source>
</reference>
<dbReference type="Pfam" id="PF13443">
    <property type="entry name" value="HTH_26"/>
    <property type="match status" value="1"/>
</dbReference>
<keyword evidence="3" id="KW-1185">Reference proteome</keyword>
<evidence type="ECO:0000259" key="1">
    <source>
        <dbReference type="Pfam" id="PF13443"/>
    </source>
</evidence>
<protein>
    <submittedName>
        <fullName evidence="2">Helix-turn-helix domain-containing protein</fullName>
    </submittedName>
</protein>
<evidence type="ECO:0000313" key="3">
    <source>
        <dbReference type="Proteomes" id="UP000474718"/>
    </source>
</evidence>
<dbReference type="InterPro" id="IPR001387">
    <property type="entry name" value="Cro/C1-type_HTH"/>
</dbReference>
<dbReference type="Proteomes" id="UP000474718">
    <property type="component" value="Unassembled WGS sequence"/>
</dbReference>
<accession>A0ABW9WV43</accession>
<sequence length="72" mass="8071">MLMPVQCGKLFEMLIGRETTKNQLAKQAGISLNIMNCLKREERIVEQTTEKTCISLGCRAGNILAFIPESQQ</sequence>
<gene>
    <name evidence="2" type="ORF">GT747_07720</name>
</gene>
<feature type="domain" description="HTH cro/C1-type" evidence="1">
    <location>
        <begin position="9"/>
        <end position="69"/>
    </location>
</feature>
<evidence type="ECO:0000313" key="2">
    <source>
        <dbReference type="EMBL" id="MZL69642.1"/>
    </source>
</evidence>
<proteinExistence type="predicted"/>
<dbReference type="EMBL" id="WWVX01000004">
    <property type="protein sequence ID" value="MZL69642.1"/>
    <property type="molecule type" value="Genomic_DNA"/>
</dbReference>